<dbReference type="InterPro" id="IPR002110">
    <property type="entry name" value="Ankyrin_rpt"/>
</dbReference>
<evidence type="ECO:0000256" key="3">
    <source>
        <dbReference type="PROSITE-ProRule" id="PRU00023"/>
    </source>
</evidence>
<dbReference type="PANTHER" id="PTHR24178">
    <property type="entry name" value="MOLTING PROTEIN MLT-4"/>
    <property type="match status" value="1"/>
</dbReference>
<dbReference type="GO" id="GO:0000502">
    <property type="term" value="C:proteasome complex"/>
    <property type="evidence" value="ECO:0007669"/>
    <property type="project" value="UniProtKB-KW"/>
</dbReference>
<dbReference type="Gene3D" id="1.25.40.20">
    <property type="entry name" value="Ankyrin repeat-containing domain"/>
    <property type="match status" value="1"/>
</dbReference>
<dbReference type="AlphaFoldDB" id="A0A9P0QKJ1"/>
<dbReference type="OrthoDB" id="539213at2759"/>
<keyword evidence="4" id="KW-0647">Proteasome</keyword>
<dbReference type="PRINTS" id="PR01415">
    <property type="entry name" value="ANKYRIN"/>
</dbReference>
<dbReference type="EMBL" id="CAKXYY010000002">
    <property type="protein sequence ID" value="CAH2350802.1"/>
    <property type="molecule type" value="Genomic_DNA"/>
</dbReference>
<keyword evidence="5" id="KW-1185">Reference proteome</keyword>
<dbReference type="PANTHER" id="PTHR24178:SF9">
    <property type="entry name" value="ANK_REP_REGION DOMAIN-CONTAINING PROTEIN"/>
    <property type="match status" value="1"/>
</dbReference>
<dbReference type="InterPro" id="IPR036770">
    <property type="entry name" value="Ankyrin_rpt-contain_sf"/>
</dbReference>
<dbReference type="PROSITE" id="PS50088">
    <property type="entry name" value="ANK_REPEAT"/>
    <property type="match status" value="2"/>
</dbReference>
<proteinExistence type="predicted"/>
<accession>A0A9P0QKJ1</accession>
<reference evidence="4" key="1">
    <citation type="submission" date="2022-03" db="EMBL/GenBank/DDBJ databases">
        <authorList>
            <person name="Legras J.-L."/>
            <person name="Devillers H."/>
            <person name="Grondin C."/>
        </authorList>
    </citation>
    <scope>NUCLEOTIDE SEQUENCE</scope>
    <source>
        <strain evidence="4">CLIB 1423</strain>
    </source>
</reference>
<protein>
    <submittedName>
        <fullName evidence="4">Probable 26S proteasome regulatory subunit p28</fullName>
    </submittedName>
</protein>
<dbReference type="Pfam" id="PF12796">
    <property type="entry name" value="Ank_2"/>
    <property type="match status" value="1"/>
</dbReference>
<evidence type="ECO:0000256" key="2">
    <source>
        <dbReference type="ARBA" id="ARBA00023043"/>
    </source>
</evidence>
<sequence>MSEYQIQEAARDGKILTVEGLLTENPKLVFSQDQDGRTALHWATSSQHIEIVMCILKPRGGKEIDIDELVDLSGWTPLHIAASVGNEKIFELLMNHDPKPDIDFQTNQGTTVLHLACSKQRYDIAKLAIEKYKCKTRIKDKMGYTPLHRAASVGSVRIVELLLKSGVNVNATDSEDWTALKHAEAEGWTEVVSVLKAHGAIE</sequence>
<keyword evidence="1" id="KW-0677">Repeat</keyword>
<dbReference type="Proteomes" id="UP000837801">
    <property type="component" value="Unassembled WGS sequence"/>
</dbReference>
<feature type="repeat" description="ANK" evidence="3">
    <location>
        <begin position="73"/>
        <end position="105"/>
    </location>
</feature>
<keyword evidence="2 3" id="KW-0040">ANK repeat</keyword>
<dbReference type="SMART" id="SM00248">
    <property type="entry name" value="ANK"/>
    <property type="match status" value="4"/>
</dbReference>
<comment type="caution">
    <text evidence="4">The sequence shown here is derived from an EMBL/GenBank/DDBJ whole genome shotgun (WGS) entry which is preliminary data.</text>
</comment>
<evidence type="ECO:0000313" key="4">
    <source>
        <dbReference type="EMBL" id="CAH2350802.1"/>
    </source>
</evidence>
<dbReference type="SUPFAM" id="SSF48403">
    <property type="entry name" value="Ankyrin repeat"/>
    <property type="match status" value="1"/>
</dbReference>
<evidence type="ECO:0000313" key="5">
    <source>
        <dbReference type="Proteomes" id="UP000837801"/>
    </source>
</evidence>
<feature type="repeat" description="ANK" evidence="3">
    <location>
        <begin position="142"/>
        <end position="174"/>
    </location>
</feature>
<dbReference type="PROSITE" id="PS50297">
    <property type="entry name" value="ANK_REP_REGION"/>
    <property type="match status" value="2"/>
</dbReference>
<evidence type="ECO:0000256" key="1">
    <source>
        <dbReference type="ARBA" id="ARBA00022737"/>
    </source>
</evidence>
<gene>
    <name evidence="4" type="ORF">CLIB1423_02S05512</name>
</gene>
<name>A0A9P0QKJ1_9ASCO</name>
<dbReference type="Pfam" id="PF13857">
    <property type="entry name" value="Ank_5"/>
    <property type="match status" value="1"/>
</dbReference>
<organism evidence="4 5">
    <name type="scientific">[Candida] railenensis</name>
    <dbReference type="NCBI Taxonomy" id="45579"/>
    <lineage>
        <taxon>Eukaryota</taxon>
        <taxon>Fungi</taxon>
        <taxon>Dikarya</taxon>
        <taxon>Ascomycota</taxon>
        <taxon>Saccharomycotina</taxon>
        <taxon>Pichiomycetes</taxon>
        <taxon>Debaryomycetaceae</taxon>
        <taxon>Kurtzmaniella</taxon>
    </lineage>
</organism>